<proteinExistence type="predicted"/>
<feature type="region of interest" description="Disordered" evidence="1">
    <location>
        <begin position="13"/>
        <end position="75"/>
    </location>
</feature>
<evidence type="ECO:0000313" key="2">
    <source>
        <dbReference type="EMBL" id="KAJ7775649.1"/>
    </source>
</evidence>
<comment type="caution">
    <text evidence="2">The sequence shown here is derived from an EMBL/GenBank/DDBJ whole genome shotgun (WGS) entry which is preliminary data.</text>
</comment>
<evidence type="ECO:0000256" key="1">
    <source>
        <dbReference type="SAM" id="MobiDB-lite"/>
    </source>
</evidence>
<evidence type="ECO:0000313" key="3">
    <source>
        <dbReference type="Proteomes" id="UP001215280"/>
    </source>
</evidence>
<gene>
    <name evidence="2" type="ORF">DFH07DRAFT_799314</name>
</gene>
<dbReference type="EMBL" id="JARJLG010000014">
    <property type="protein sequence ID" value="KAJ7775649.1"/>
    <property type="molecule type" value="Genomic_DNA"/>
</dbReference>
<reference evidence="2" key="1">
    <citation type="submission" date="2023-03" db="EMBL/GenBank/DDBJ databases">
        <title>Massive genome expansion in bonnet fungi (Mycena s.s.) driven by repeated elements and novel gene families across ecological guilds.</title>
        <authorList>
            <consortium name="Lawrence Berkeley National Laboratory"/>
            <person name="Harder C.B."/>
            <person name="Miyauchi S."/>
            <person name="Viragh M."/>
            <person name="Kuo A."/>
            <person name="Thoen E."/>
            <person name="Andreopoulos B."/>
            <person name="Lu D."/>
            <person name="Skrede I."/>
            <person name="Drula E."/>
            <person name="Henrissat B."/>
            <person name="Morin E."/>
            <person name="Kohler A."/>
            <person name="Barry K."/>
            <person name="LaButti K."/>
            <person name="Morin E."/>
            <person name="Salamov A."/>
            <person name="Lipzen A."/>
            <person name="Mereny Z."/>
            <person name="Hegedus B."/>
            <person name="Baldrian P."/>
            <person name="Stursova M."/>
            <person name="Weitz H."/>
            <person name="Taylor A."/>
            <person name="Grigoriev I.V."/>
            <person name="Nagy L.G."/>
            <person name="Martin F."/>
            <person name="Kauserud H."/>
        </authorList>
    </citation>
    <scope>NUCLEOTIDE SEQUENCE</scope>
    <source>
        <strain evidence="2">CBHHK188m</strain>
    </source>
</reference>
<protein>
    <submittedName>
        <fullName evidence="2">Uncharacterized protein</fullName>
    </submittedName>
</protein>
<dbReference type="Proteomes" id="UP001215280">
    <property type="component" value="Unassembled WGS sequence"/>
</dbReference>
<feature type="region of interest" description="Disordered" evidence="1">
    <location>
        <begin position="278"/>
        <end position="367"/>
    </location>
</feature>
<feature type="compositionally biased region" description="Pro residues" evidence="1">
    <location>
        <begin position="19"/>
        <end position="29"/>
    </location>
</feature>
<dbReference type="AlphaFoldDB" id="A0AAD7K2L7"/>
<feature type="compositionally biased region" description="Polar residues" evidence="1">
    <location>
        <begin position="57"/>
        <end position="67"/>
    </location>
</feature>
<keyword evidence="3" id="KW-1185">Reference proteome</keyword>
<feature type="compositionally biased region" description="Basic and acidic residues" evidence="1">
    <location>
        <begin position="288"/>
        <end position="307"/>
    </location>
</feature>
<sequence>MANLTTALLGSFSRIFSPSPSPSPSPAPAPDTRLGISTIQSDPDLASQRAAARTQLRPASSANTRPRPSSAIEGYWSWEGPHNGMILRRRAGCRDLGLKVSFPSSFLRPGEEADDAPQGLADVRITHPCQPQRIRNPSPVGACPSTPPAYAPAAPLETVPELDSDADLAAPIPDSYSSFDISLISDTSTTVDSESDTSFTLPPPAAPIGLGISGLFKADGSAFDGMGIVSFGCDSARQARPGRARREDTAGLSRTFLEEAAWTWAADPHHRMLTIIQEREEESEEEEPQVKRGAEKGPERSTKDTAVVKRKMSGTQPRPRDLSTATTISSELKRHTPRTKAQATVVSAPQSPSVAPGVRRATPAWRS</sequence>
<accession>A0AAD7K2L7</accession>
<organism evidence="2 3">
    <name type="scientific">Mycena maculata</name>
    <dbReference type="NCBI Taxonomy" id="230809"/>
    <lineage>
        <taxon>Eukaryota</taxon>
        <taxon>Fungi</taxon>
        <taxon>Dikarya</taxon>
        <taxon>Basidiomycota</taxon>
        <taxon>Agaricomycotina</taxon>
        <taxon>Agaricomycetes</taxon>
        <taxon>Agaricomycetidae</taxon>
        <taxon>Agaricales</taxon>
        <taxon>Marasmiineae</taxon>
        <taxon>Mycenaceae</taxon>
        <taxon>Mycena</taxon>
    </lineage>
</organism>
<name>A0AAD7K2L7_9AGAR</name>
<feature type="compositionally biased region" description="Polar residues" evidence="1">
    <location>
        <begin position="339"/>
        <end position="353"/>
    </location>
</feature>